<evidence type="ECO:0000259" key="7">
    <source>
        <dbReference type="PROSITE" id="PS50066"/>
    </source>
</evidence>
<dbReference type="SMART" id="SM00432">
    <property type="entry name" value="MADS"/>
    <property type="match status" value="1"/>
</dbReference>
<feature type="domain" description="MADS-box" evidence="7">
    <location>
        <begin position="10"/>
        <end position="59"/>
    </location>
</feature>
<evidence type="ECO:0000256" key="5">
    <source>
        <dbReference type="ARBA" id="ARBA00023242"/>
    </source>
</evidence>
<dbReference type="InterPro" id="IPR033897">
    <property type="entry name" value="SRF-like_MADS-box"/>
</dbReference>
<dbReference type="InterPro" id="IPR036879">
    <property type="entry name" value="TF_MADSbox_sf"/>
</dbReference>
<dbReference type="InterPro" id="IPR002100">
    <property type="entry name" value="TF_MADSbox"/>
</dbReference>
<keyword evidence="3" id="KW-0238">DNA-binding</keyword>
<dbReference type="Gramene" id="Kaladp0007s0025.1.v1.1">
    <property type="protein sequence ID" value="Kaladp0007s0025.1.v1.1.CDS.1"/>
    <property type="gene ID" value="Kaladp0007s0025.v1.1"/>
</dbReference>
<feature type="compositionally biased region" description="Gly residues" evidence="6">
    <location>
        <begin position="237"/>
        <end position="246"/>
    </location>
</feature>
<evidence type="ECO:0000313" key="8">
    <source>
        <dbReference type="EnsemblPlants" id="Kaladp0007s0025.1.v1.1.CDS.1"/>
    </source>
</evidence>
<dbReference type="GO" id="GO:0045944">
    <property type="term" value="P:positive regulation of transcription by RNA polymerase II"/>
    <property type="evidence" value="ECO:0007669"/>
    <property type="project" value="InterPro"/>
</dbReference>
<proteinExistence type="predicted"/>
<dbReference type="CDD" id="cd00266">
    <property type="entry name" value="MADS_SRF_like"/>
    <property type="match status" value="1"/>
</dbReference>
<feature type="region of interest" description="Disordered" evidence="6">
    <location>
        <begin position="219"/>
        <end position="246"/>
    </location>
</feature>
<dbReference type="Pfam" id="PF00319">
    <property type="entry name" value="SRF-TF"/>
    <property type="match status" value="1"/>
</dbReference>
<dbReference type="AlphaFoldDB" id="A0A7N0RAU9"/>
<evidence type="ECO:0000256" key="3">
    <source>
        <dbReference type="ARBA" id="ARBA00023125"/>
    </source>
</evidence>
<reference evidence="8" key="1">
    <citation type="submission" date="2021-01" db="UniProtKB">
        <authorList>
            <consortium name="EnsemblPlants"/>
        </authorList>
    </citation>
    <scope>IDENTIFICATION</scope>
</reference>
<comment type="subcellular location">
    <subcellularLocation>
        <location evidence="1">Nucleus</location>
    </subcellularLocation>
</comment>
<evidence type="ECO:0000256" key="1">
    <source>
        <dbReference type="ARBA" id="ARBA00004123"/>
    </source>
</evidence>
<evidence type="ECO:0000256" key="4">
    <source>
        <dbReference type="ARBA" id="ARBA00023163"/>
    </source>
</evidence>
<accession>A0A7N0RAU9</accession>
<keyword evidence="2" id="KW-0805">Transcription regulation</keyword>
<dbReference type="Gene3D" id="3.40.1810.10">
    <property type="entry name" value="Transcription factor, MADS-box"/>
    <property type="match status" value="1"/>
</dbReference>
<keyword evidence="9" id="KW-1185">Reference proteome</keyword>
<organism evidence="8 9">
    <name type="scientific">Kalanchoe fedtschenkoi</name>
    <name type="common">Lavender scallops</name>
    <name type="synonym">South American air plant</name>
    <dbReference type="NCBI Taxonomy" id="63787"/>
    <lineage>
        <taxon>Eukaryota</taxon>
        <taxon>Viridiplantae</taxon>
        <taxon>Streptophyta</taxon>
        <taxon>Embryophyta</taxon>
        <taxon>Tracheophyta</taxon>
        <taxon>Spermatophyta</taxon>
        <taxon>Magnoliopsida</taxon>
        <taxon>eudicotyledons</taxon>
        <taxon>Gunneridae</taxon>
        <taxon>Pentapetalae</taxon>
        <taxon>Saxifragales</taxon>
        <taxon>Crassulaceae</taxon>
        <taxon>Kalanchoe</taxon>
    </lineage>
</organism>
<name>A0A7N0RAU9_KALFE</name>
<keyword evidence="4" id="KW-0804">Transcription</keyword>
<dbReference type="GO" id="GO:0000981">
    <property type="term" value="F:DNA-binding transcription factor activity, RNA polymerase II-specific"/>
    <property type="evidence" value="ECO:0007669"/>
    <property type="project" value="InterPro"/>
</dbReference>
<dbReference type="Proteomes" id="UP000594263">
    <property type="component" value="Unplaced"/>
</dbReference>
<dbReference type="GO" id="GO:0005634">
    <property type="term" value="C:nucleus"/>
    <property type="evidence" value="ECO:0007669"/>
    <property type="project" value="UniProtKB-SubCell"/>
</dbReference>
<dbReference type="GO" id="GO:0046983">
    <property type="term" value="F:protein dimerization activity"/>
    <property type="evidence" value="ECO:0007669"/>
    <property type="project" value="InterPro"/>
</dbReference>
<dbReference type="PROSITE" id="PS50066">
    <property type="entry name" value="MADS_BOX_2"/>
    <property type="match status" value="1"/>
</dbReference>
<evidence type="ECO:0000256" key="6">
    <source>
        <dbReference type="SAM" id="MobiDB-lite"/>
    </source>
</evidence>
<sequence length="246" mass="26782">MSSSVPRQPRMKSKVVMDLVEDLGGRKITYRKRKETLMKKLDEITTLCGVNAGLIIYSDFEEGGGPLTWPANPEQVQGVVAQFKSMRWVDLGRKKVEDVESLVEGRLAKEKLKLAKMQVENEDKRTRQLLSESLAGIDVTAFSTLDLNGLNWLINEKLKCLRMRMRTEAENSIPAADNFVLPNPGLHLNSDVTLWDGSAANHGVDMMRAGSNIAAAPALSGNGVEDQAGPSGEKDQGGNGADGCAQ</sequence>
<dbReference type="SUPFAM" id="SSF55455">
    <property type="entry name" value="SRF-like"/>
    <property type="match status" value="1"/>
</dbReference>
<evidence type="ECO:0000256" key="2">
    <source>
        <dbReference type="ARBA" id="ARBA00023015"/>
    </source>
</evidence>
<dbReference type="GO" id="GO:0000987">
    <property type="term" value="F:cis-regulatory region sequence-specific DNA binding"/>
    <property type="evidence" value="ECO:0007669"/>
    <property type="project" value="InterPro"/>
</dbReference>
<keyword evidence="5" id="KW-0539">Nucleus</keyword>
<protein>
    <recommendedName>
        <fullName evidence="7">MADS-box domain-containing protein</fullName>
    </recommendedName>
</protein>
<evidence type="ECO:0000313" key="9">
    <source>
        <dbReference type="Proteomes" id="UP000594263"/>
    </source>
</evidence>
<dbReference type="EnsemblPlants" id="Kaladp0007s0025.1.v1.1">
    <property type="protein sequence ID" value="Kaladp0007s0025.1.v1.1.CDS.1"/>
    <property type="gene ID" value="Kaladp0007s0025.v1.1"/>
</dbReference>